<dbReference type="Pfam" id="PF04182">
    <property type="entry name" value="B-block_TFIIIC"/>
    <property type="match status" value="1"/>
</dbReference>
<feature type="domain" description="B-block binding subunit of TFIIIC" evidence="7">
    <location>
        <begin position="117"/>
        <end position="184"/>
    </location>
</feature>
<dbReference type="EMBL" id="KE123897">
    <property type="protein sequence ID" value="EPB92829.1"/>
    <property type="molecule type" value="Genomic_DNA"/>
</dbReference>
<comment type="subcellular location">
    <subcellularLocation>
        <location evidence="1">Nucleus</location>
    </subcellularLocation>
</comment>
<keyword evidence="12" id="KW-1185">Reference proteome</keyword>
<dbReference type="Pfam" id="PF24101">
    <property type="entry name" value="WHD_GTF3C1"/>
    <property type="match status" value="1"/>
</dbReference>
<reference evidence="12" key="1">
    <citation type="submission" date="2013-05" db="EMBL/GenBank/DDBJ databases">
        <title>The Genome sequence of Mucor circinelloides f. circinelloides 1006PhL.</title>
        <authorList>
            <consortium name="The Broad Institute Genomics Platform"/>
            <person name="Cuomo C."/>
            <person name="Earl A."/>
            <person name="Findley K."/>
            <person name="Lee S.C."/>
            <person name="Walker B."/>
            <person name="Young S."/>
            <person name="Zeng Q."/>
            <person name="Gargeya S."/>
            <person name="Fitzgerald M."/>
            <person name="Haas B."/>
            <person name="Abouelleil A."/>
            <person name="Allen A.W."/>
            <person name="Alvarado L."/>
            <person name="Arachchi H.M."/>
            <person name="Berlin A.M."/>
            <person name="Chapman S.B."/>
            <person name="Gainer-Dewar J."/>
            <person name="Goldberg J."/>
            <person name="Griggs A."/>
            <person name="Gujja S."/>
            <person name="Hansen M."/>
            <person name="Howarth C."/>
            <person name="Imamovic A."/>
            <person name="Ireland A."/>
            <person name="Larimer J."/>
            <person name="McCowan C."/>
            <person name="Murphy C."/>
            <person name="Pearson M."/>
            <person name="Poon T.W."/>
            <person name="Priest M."/>
            <person name="Roberts A."/>
            <person name="Saif S."/>
            <person name="Shea T."/>
            <person name="Sisk P."/>
            <person name="Sykes S."/>
            <person name="Wortman J."/>
            <person name="Nusbaum C."/>
            <person name="Birren B."/>
        </authorList>
    </citation>
    <scope>NUCLEOTIDE SEQUENCE [LARGE SCALE GENOMIC DNA]</scope>
    <source>
        <strain evidence="12">1006PhL</strain>
    </source>
</reference>
<keyword evidence="5" id="KW-0539">Nucleus</keyword>
<feature type="domain" description="GTF3C1 extended winged-helix" evidence="9">
    <location>
        <begin position="506"/>
        <end position="605"/>
    </location>
</feature>
<dbReference type="PANTHER" id="PTHR15180">
    <property type="entry name" value="GENERAL TRANSCRIPTION FACTOR 3C POLYPEPTIDE 1"/>
    <property type="match status" value="1"/>
</dbReference>
<evidence type="ECO:0000256" key="4">
    <source>
        <dbReference type="ARBA" id="ARBA00023163"/>
    </source>
</evidence>
<dbReference type="InterPro" id="IPR046488">
    <property type="entry name" value="Sfc3/Tfc3_C"/>
</dbReference>
<protein>
    <submittedName>
        <fullName evidence="11">Uncharacterized protein</fullName>
    </submittedName>
</protein>
<evidence type="ECO:0000256" key="6">
    <source>
        <dbReference type="SAM" id="MobiDB-lite"/>
    </source>
</evidence>
<dbReference type="eggNOG" id="ENOG502T9YF">
    <property type="taxonomic scope" value="Eukaryota"/>
</dbReference>
<feature type="domain" description="DUF7599" evidence="10">
    <location>
        <begin position="207"/>
        <end position="275"/>
    </location>
</feature>
<organism evidence="11 12">
    <name type="scientific">Mucor circinelloides f. circinelloides (strain 1006PhL)</name>
    <name type="common">Mucormycosis agent</name>
    <name type="synonym">Calyptromyces circinelloides</name>
    <dbReference type="NCBI Taxonomy" id="1220926"/>
    <lineage>
        <taxon>Eukaryota</taxon>
        <taxon>Fungi</taxon>
        <taxon>Fungi incertae sedis</taxon>
        <taxon>Mucoromycota</taxon>
        <taxon>Mucoromycotina</taxon>
        <taxon>Mucoromycetes</taxon>
        <taxon>Mucorales</taxon>
        <taxon>Mucorineae</taxon>
        <taxon>Mucoraceae</taxon>
        <taxon>Mucor</taxon>
    </lineage>
</organism>
<accession>S2JS95</accession>
<proteinExistence type="predicted"/>
<dbReference type="PANTHER" id="PTHR15180:SF1">
    <property type="entry name" value="GENERAL TRANSCRIPTION FACTOR 3C POLYPEPTIDE 1"/>
    <property type="match status" value="1"/>
</dbReference>
<dbReference type="GO" id="GO:0003677">
    <property type="term" value="F:DNA binding"/>
    <property type="evidence" value="ECO:0007669"/>
    <property type="project" value="UniProtKB-KW"/>
</dbReference>
<dbReference type="Gene3D" id="1.10.10.10">
    <property type="entry name" value="Winged helix-like DNA-binding domain superfamily/Winged helix DNA-binding domain"/>
    <property type="match status" value="1"/>
</dbReference>
<dbReference type="InterPro" id="IPR036390">
    <property type="entry name" value="WH_DNA-bd_sf"/>
</dbReference>
<keyword evidence="3" id="KW-0238">DNA-binding</keyword>
<dbReference type="InterPro" id="IPR036388">
    <property type="entry name" value="WH-like_DNA-bd_sf"/>
</dbReference>
<dbReference type="GO" id="GO:0006384">
    <property type="term" value="P:transcription initiation at RNA polymerase III promoter"/>
    <property type="evidence" value="ECO:0007669"/>
    <property type="project" value="InterPro"/>
</dbReference>
<dbReference type="InParanoid" id="S2JS95"/>
<feature type="domain" description="Transcription factor tau subunit sfc3/Tfc3 C-terminal" evidence="8">
    <location>
        <begin position="995"/>
        <end position="1300"/>
    </location>
</feature>
<evidence type="ECO:0000259" key="9">
    <source>
        <dbReference type="Pfam" id="PF24101"/>
    </source>
</evidence>
<evidence type="ECO:0000256" key="2">
    <source>
        <dbReference type="ARBA" id="ARBA00022553"/>
    </source>
</evidence>
<dbReference type="GO" id="GO:0042791">
    <property type="term" value="P:5S class rRNA transcription by RNA polymerase III"/>
    <property type="evidence" value="ECO:0007669"/>
    <property type="project" value="TreeGrafter"/>
</dbReference>
<dbReference type="Pfam" id="PF20222">
    <property type="entry name" value="DUF6581"/>
    <property type="match status" value="1"/>
</dbReference>
<evidence type="ECO:0000313" key="11">
    <source>
        <dbReference type="EMBL" id="EPB92829.1"/>
    </source>
</evidence>
<feature type="region of interest" description="Disordered" evidence="6">
    <location>
        <begin position="427"/>
        <end position="505"/>
    </location>
</feature>
<dbReference type="GO" id="GO:0000127">
    <property type="term" value="C:transcription factor TFIIIC complex"/>
    <property type="evidence" value="ECO:0007669"/>
    <property type="project" value="InterPro"/>
</dbReference>
<keyword evidence="4" id="KW-0804">Transcription</keyword>
<dbReference type="Proteomes" id="UP000014254">
    <property type="component" value="Unassembled WGS sequence"/>
</dbReference>
<evidence type="ECO:0000256" key="3">
    <source>
        <dbReference type="ARBA" id="ARBA00023125"/>
    </source>
</evidence>
<dbReference type="GO" id="GO:0005634">
    <property type="term" value="C:nucleus"/>
    <property type="evidence" value="ECO:0007669"/>
    <property type="project" value="UniProtKB-SubCell"/>
</dbReference>
<dbReference type="VEuPathDB" id="FungiDB:HMPREF1544_00268"/>
<dbReference type="InterPro" id="IPR056020">
    <property type="entry name" value="DUF7599"/>
</dbReference>
<dbReference type="Pfam" id="PF24538">
    <property type="entry name" value="DUF7599"/>
    <property type="match status" value="1"/>
</dbReference>
<evidence type="ECO:0000259" key="7">
    <source>
        <dbReference type="Pfam" id="PF04182"/>
    </source>
</evidence>
<feature type="compositionally biased region" description="Basic residues" evidence="6">
    <location>
        <begin position="494"/>
        <end position="505"/>
    </location>
</feature>
<dbReference type="OrthoDB" id="68020at2759"/>
<dbReference type="InterPro" id="IPR007309">
    <property type="entry name" value="TFIIIC_Bblock-bd"/>
</dbReference>
<dbReference type="STRING" id="1220926.S2JS95"/>
<dbReference type="InterPro" id="IPR056467">
    <property type="entry name" value="eWH_GTF3C1"/>
</dbReference>
<evidence type="ECO:0000256" key="1">
    <source>
        <dbReference type="ARBA" id="ARBA00004123"/>
    </source>
</evidence>
<name>S2JS95_MUCC1</name>
<evidence type="ECO:0000259" key="10">
    <source>
        <dbReference type="Pfam" id="PF24538"/>
    </source>
</evidence>
<dbReference type="OMA" id="NRDTAIC"/>
<dbReference type="SUPFAM" id="SSF46785">
    <property type="entry name" value="Winged helix' DNA-binding domain"/>
    <property type="match status" value="1"/>
</dbReference>
<keyword evidence="2" id="KW-0597">Phosphoprotein</keyword>
<evidence type="ECO:0000313" key="12">
    <source>
        <dbReference type="Proteomes" id="UP000014254"/>
    </source>
</evidence>
<evidence type="ECO:0000259" key="8">
    <source>
        <dbReference type="Pfam" id="PF20222"/>
    </source>
</evidence>
<evidence type="ECO:0000256" key="5">
    <source>
        <dbReference type="ARBA" id="ARBA00023242"/>
    </source>
</evidence>
<sequence>MDKVLNDIVDEVALEGDQGCTVDEFFTLVETLLMKALEDTQLNTPILFDDGYKSYLWQQIKDSTQLLFIENGKSINPNDLTYDQLKSKGISITTTEQVLERNIYGNLKDVKKNLNEKQRHILSSIAKSRHQGISQYELGEIFKMDPKAIFYHVKKLNQLGLIVKEDAYASRMITKLLFLKRFASKANNQDSKEEQSDGVIYRLPVFKEKITKLLKQETGHLMPISDLLDALSLGNMTERKWARVRIQEMHNQGEIEKFNATDGNKLRQCVRLVSSPTTTPTLTTSNLLQQDSIHSSQHFSIDRDLPCDYLFYKDVEAAAEKGMTRQDLIDKYPFIDPVQFKLFFESATIPPKSADLMPYLLHRTEEVFGKNRQFRYYTQTGWNKFNEANGNQITEPTLTIAPKPTEPEILKEPTSIDEISLVLKGPVRKRPHRINQATKETAKKRRTVAESTPKSTPPADTPPANKGADMESVSQIPSKRPNDDNQMPLSISSLKKRKKDSLRNNTKTRRYGIILDMVEKVHIREFNTNMMNEFKSIELQSPGGQSMARQTFDTLVQELHDQQKLRIYVTAIKKPNGLTDIRKFVLHASLNADSPQVKDFIDHYHLQKPIMDGPSGRKEIKVVNMPVLPSSSKDSGAGKSSEPIAGNSNSWRVNAIENGWISSKWIRAKALHVALFEYLESKGTEDGMVDMTDFLRSIRLRTVMQVYGLLPYDDPTLDAFIAVEGNRDTAICDLPADIRAIIVQEAPRIRVRIVRLVKVLLALSLVEASSMNGYRIPPKIQLLKQGIVRDYAAKEHPVRFTLQLNDMSDVQLYWRDLQGCCLEKHMKVDTIHDRNDIFYNIVLVRLWRSNTFLSKEQKAVLDSFIDFDTKTVPSENDKPLQMYIARKADLSLKRIRSYYTSVLMAFKKYTSRKEKEEQKTKTRHSMKASPAIVELMQASMEKRKIDAALFKLKQQEPYVQPTFVASRKFRRLRLTVKSVESQRRTYTKKVDELSLNDVEKDVLLHAYCIMKARADTSTFYWSPITKVITTCTPEKCRRTIEYMARYDPNFIDTTVKKLKTEWKEIYQEGIANGDIKDEAPWDTQDYDLPGFLEYFILKLQERETQIDDIVPLPKQLGGFYSRFNIIRDINKTHAVDNGHQVAAYTHYFDEHVYDVSSNIIKEYDEQEVFVCLVTVLIKMILITPDDKYNTKDAYTLLRVYPENIIKQAVDNLSAMGMLVKSRIDSSRVPGRGINVSEKFLVMASGVLPFDFFQQARQFYQTLASDKPFVDLEMSTVDAGTAAVVLDLASQGKISIGLQDFEKYIKPRQSTYYPKPKAFALRDAYLYKDLDLRITPTSDVLVQNAHGRCSDCDGIIPVSTHQEVESYLHALNDRHPYSKTMYDIIRSFGRTGASISDIRTKFDSESQHEESLLFFDTLESLQNHRPPLIRIIGFIHLRYIASEFMSDWFIKQSNDRYILPLMWYDTTGFIIPEALEGCAHAIMGHVLERPGISFATLRDKFQGFFTDFELYHILKYLLDSKRIIARKIQRGVRPKRASIFDKRPLVSMAMLNYTLANNEITCYWLARDYYL</sequence>
<dbReference type="InterPro" id="IPR044210">
    <property type="entry name" value="Tfc3-like"/>
</dbReference>
<gene>
    <name evidence="11" type="ORF">HMPREF1544_00268</name>
</gene>